<accession>A0A6G5A2R2</accession>
<evidence type="ECO:0000256" key="1">
    <source>
        <dbReference type="SAM" id="SignalP"/>
    </source>
</evidence>
<name>A0A6G5A2R2_RHIMP</name>
<reference evidence="2" key="1">
    <citation type="submission" date="2020-03" db="EMBL/GenBank/DDBJ databases">
        <title>A transcriptome and proteome of the tick Rhipicephalus microplus shaped by the genetic composition of its hosts and developmental stage.</title>
        <authorList>
            <person name="Garcia G.R."/>
            <person name="Ribeiro J.M.C."/>
            <person name="Maruyama S.R."/>
            <person name="Gardinasse L.G."/>
            <person name="Nelson K."/>
            <person name="Ferreira B.R."/>
            <person name="Andrade T.G."/>
            <person name="Santos I.K.F.M."/>
        </authorList>
    </citation>
    <scope>NUCLEOTIDE SEQUENCE</scope>
    <source>
        <strain evidence="2">NSGR</strain>
        <tissue evidence="2">Salivary glands</tissue>
    </source>
</reference>
<feature type="signal peptide" evidence="1">
    <location>
        <begin position="1"/>
        <end position="21"/>
    </location>
</feature>
<evidence type="ECO:0000313" key="2">
    <source>
        <dbReference type="EMBL" id="NIE44513.1"/>
    </source>
</evidence>
<feature type="chain" id="PRO_5026288430" evidence="1">
    <location>
        <begin position="22"/>
        <end position="101"/>
    </location>
</feature>
<keyword evidence="1" id="KW-0732">Signal</keyword>
<protein>
    <submittedName>
        <fullName evidence="2">Putative secreted protein</fullName>
    </submittedName>
</protein>
<dbReference type="AlphaFoldDB" id="A0A6G5A2R2"/>
<proteinExistence type="predicted"/>
<dbReference type="EMBL" id="GIKN01002240">
    <property type="protein sequence ID" value="NIE44513.1"/>
    <property type="molecule type" value="Transcribed_RNA"/>
</dbReference>
<organism evidence="2">
    <name type="scientific">Rhipicephalus microplus</name>
    <name type="common">Cattle tick</name>
    <name type="synonym">Boophilus microplus</name>
    <dbReference type="NCBI Taxonomy" id="6941"/>
    <lineage>
        <taxon>Eukaryota</taxon>
        <taxon>Metazoa</taxon>
        <taxon>Ecdysozoa</taxon>
        <taxon>Arthropoda</taxon>
        <taxon>Chelicerata</taxon>
        <taxon>Arachnida</taxon>
        <taxon>Acari</taxon>
        <taxon>Parasitiformes</taxon>
        <taxon>Ixodida</taxon>
        <taxon>Ixodoidea</taxon>
        <taxon>Ixodidae</taxon>
        <taxon>Rhipicephalinae</taxon>
        <taxon>Rhipicephalus</taxon>
        <taxon>Boophilus</taxon>
    </lineage>
</organism>
<sequence>MSTNMLLALLAWFMGFHCLAALSNRCLAMLAFSEMLCRKKYRRWHTAPNSLWVVCGFRNKLQFSNGHCKESKTKKQHYSLNWHEEIHLKWRPLCSIQYSSQ</sequence>